<keyword evidence="2" id="KW-1185">Reference proteome</keyword>
<proteinExistence type="predicted"/>
<evidence type="ECO:0000313" key="2">
    <source>
        <dbReference type="Proteomes" id="UP000070700"/>
    </source>
</evidence>
<evidence type="ECO:0000313" key="1">
    <source>
        <dbReference type="EMBL" id="KUJ08487.1"/>
    </source>
</evidence>
<organism evidence="1 2">
    <name type="scientific">Mollisia scopiformis</name>
    <name type="common">Conifer needle endophyte fungus</name>
    <name type="synonym">Phialocephala scopiformis</name>
    <dbReference type="NCBI Taxonomy" id="149040"/>
    <lineage>
        <taxon>Eukaryota</taxon>
        <taxon>Fungi</taxon>
        <taxon>Dikarya</taxon>
        <taxon>Ascomycota</taxon>
        <taxon>Pezizomycotina</taxon>
        <taxon>Leotiomycetes</taxon>
        <taxon>Helotiales</taxon>
        <taxon>Mollisiaceae</taxon>
        <taxon>Mollisia</taxon>
    </lineage>
</organism>
<gene>
    <name evidence="1" type="ORF">LY89DRAFT_331769</name>
</gene>
<accession>A0A132B9Y9</accession>
<dbReference type="Proteomes" id="UP000070700">
    <property type="component" value="Unassembled WGS sequence"/>
</dbReference>
<dbReference type="GeneID" id="28816520"/>
<dbReference type="EMBL" id="KQ947435">
    <property type="protein sequence ID" value="KUJ08487.1"/>
    <property type="molecule type" value="Genomic_DNA"/>
</dbReference>
<name>A0A132B9Y9_MOLSC</name>
<dbReference type="KEGG" id="psco:LY89DRAFT_331769"/>
<reference evidence="1 2" key="1">
    <citation type="submission" date="2015-10" db="EMBL/GenBank/DDBJ databases">
        <title>Full genome of DAOMC 229536 Phialocephala scopiformis, a fungal endophyte of spruce producing the potent anti-insectan compound rugulosin.</title>
        <authorList>
            <consortium name="DOE Joint Genome Institute"/>
            <person name="Walker A.K."/>
            <person name="Frasz S.L."/>
            <person name="Seifert K.A."/>
            <person name="Miller J.D."/>
            <person name="Mondo S.J."/>
            <person name="Labutti K."/>
            <person name="Lipzen A."/>
            <person name="Dockter R."/>
            <person name="Kennedy M."/>
            <person name="Grigoriev I.V."/>
            <person name="Spatafora J.W."/>
        </authorList>
    </citation>
    <scope>NUCLEOTIDE SEQUENCE [LARGE SCALE GENOMIC DNA]</scope>
    <source>
        <strain evidence="1 2">CBS 120377</strain>
    </source>
</reference>
<protein>
    <submittedName>
        <fullName evidence="1">Uncharacterized protein</fullName>
    </submittedName>
</protein>
<dbReference type="InParanoid" id="A0A132B9Y9"/>
<sequence length="176" mass="18794">MIGASQGCYLVEDGTKAHRWKSKHKLQVTAHVSDFSLSSESSRGAYDTLLYLSSHLTCPARASPSSPCGSQPSQPHDPVLTPQCHLPVVHTSMLEGNPLWVAQGCLPAASRCWRILVARSSIAASVNRAGKSIHATIHPSSQTSNCGLGMPNPMQRSMCSGRVGENVYDALDIGSR</sequence>
<dbReference type="RefSeq" id="XP_018062842.1">
    <property type="nucleotide sequence ID" value="XM_018206794.1"/>
</dbReference>
<dbReference type="AlphaFoldDB" id="A0A132B9Y9"/>